<accession>A0A7C3ZC36</accession>
<name>A0A7C3ZC36_9BACT</name>
<reference evidence="1" key="1">
    <citation type="journal article" date="2020" name="mSystems">
        <title>Genome- and Community-Level Interaction Insights into Carbon Utilization and Element Cycling Functions of Hydrothermarchaeota in Hydrothermal Sediment.</title>
        <authorList>
            <person name="Zhou Z."/>
            <person name="Liu Y."/>
            <person name="Xu W."/>
            <person name="Pan J."/>
            <person name="Luo Z.H."/>
            <person name="Li M."/>
        </authorList>
    </citation>
    <scope>NUCLEOTIDE SEQUENCE [LARGE SCALE GENOMIC DNA]</scope>
    <source>
        <strain evidence="1">SpSt-897</strain>
    </source>
</reference>
<evidence type="ECO:0000313" key="1">
    <source>
        <dbReference type="EMBL" id="HGF34612.1"/>
    </source>
</evidence>
<proteinExistence type="predicted"/>
<comment type="caution">
    <text evidence="1">The sequence shown here is derived from an EMBL/GenBank/DDBJ whole genome shotgun (WGS) entry which is preliminary data.</text>
</comment>
<sequence length="188" mass="21713">MKGPSRLKIDPIIIRQNAREEFHLTLTQYDSGTYVDLRTCIRNPNTGKASPTGQGIMINLELWSYFSAAVTSPETWTEPVPFWSQEKSPNSGKGRLIFPEEVLRQKPQEQIFLEHQNFQGIPFIFFKTLARTTRGRRLALTTVGPLLWSQFVRSLRKMEEKLADLGRPTARTGRIRERRNFAKKNAHL</sequence>
<organism evidence="1">
    <name type="scientific">Desulfobacca acetoxidans</name>
    <dbReference type="NCBI Taxonomy" id="60893"/>
    <lineage>
        <taxon>Bacteria</taxon>
        <taxon>Pseudomonadati</taxon>
        <taxon>Thermodesulfobacteriota</taxon>
        <taxon>Desulfobaccia</taxon>
        <taxon>Desulfobaccales</taxon>
        <taxon>Desulfobaccaceae</taxon>
        <taxon>Desulfobacca</taxon>
    </lineage>
</organism>
<gene>
    <name evidence="1" type="ORF">ENW96_09535</name>
</gene>
<dbReference type="AlphaFoldDB" id="A0A7C3ZC36"/>
<dbReference type="EMBL" id="DTMF01000233">
    <property type="protein sequence ID" value="HGF34612.1"/>
    <property type="molecule type" value="Genomic_DNA"/>
</dbReference>
<protein>
    <submittedName>
        <fullName evidence="1">Uncharacterized protein</fullName>
    </submittedName>
</protein>